<feature type="region of interest" description="Disordered" evidence="1">
    <location>
        <begin position="1"/>
        <end position="20"/>
    </location>
</feature>
<feature type="compositionally biased region" description="Low complexity" evidence="1">
    <location>
        <begin position="387"/>
        <end position="402"/>
    </location>
</feature>
<feature type="region of interest" description="Disordered" evidence="1">
    <location>
        <begin position="375"/>
        <end position="410"/>
    </location>
</feature>
<dbReference type="EMBL" id="PDLN01000018">
    <property type="protein sequence ID" value="RDW61529.1"/>
    <property type="molecule type" value="Genomic_DNA"/>
</dbReference>
<evidence type="ECO:0000313" key="3">
    <source>
        <dbReference type="Proteomes" id="UP000256328"/>
    </source>
</evidence>
<proteinExistence type="predicted"/>
<feature type="compositionally biased region" description="Basic and acidic residues" evidence="1">
    <location>
        <begin position="511"/>
        <end position="523"/>
    </location>
</feature>
<feature type="region of interest" description="Disordered" evidence="1">
    <location>
        <begin position="202"/>
        <end position="350"/>
    </location>
</feature>
<sequence length="591" mass="64070">MAPGYRASGQSRRANRGNVANHDLFEGIPVRQWRRDIVTVAPQPTHESSTVQNDIWAVELPHGMPKDYLDLPQHSQDLLRAARSGKIYKRPAPSEEEEVDPELVGEKPDKKDEDPKERGFTAKAWKHVSRELPPIDYLAKRRKGLIRVGTKIATAAPVATVTKATVRRVDAAGNTYMQDMVVASGQKVEGEVIAQTIIPDPSTSEVQPSLIKRKPIKRKMKGPGRGRKKKMLPSATVPGGLAADGQIVQAPDTDGSVDQNGIKKESADTPMGGVHEDNEMGDDSNQASDDEDGDEGDEGDEDEEGTPEVQDSPGNPLSNTSPIPEVLPSLTTAPTLEVDITMTDVESPQPATVEKLKLDLVKSGSPLKNVALSTSNVNTPLTSPGIPETTTTEVPESEAAPTRIEPVSPNIPVPIVATEDLPPPPPNPTEEHVQAVQTLVQEEIEEEEMLLDTLEGTNQTGIQEPALPVTPTPITTSSPAKDITPDIENPDIENEDIQEGDRTEVPQQEDDILKADDQLKDSEAQNNEETSISSEIQGDEPNQREDVEPVIQDKEEDEQLEEAEKPSEAVPLKEQADIPDLLGDLEKTLGA</sequence>
<feature type="compositionally biased region" description="Acidic residues" evidence="1">
    <location>
        <begin position="488"/>
        <end position="498"/>
    </location>
</feature>
<comment type="caution">
    <text evidence="2">The sequence shown here is derived from an EMBL/GenBank/DDBJ whole genome shotgun (WGS) entry which is preliminary data.</text>
</comment>
<dbReference type="Proteomes" id="UP000256328">
    <property type="component" value="Unassembled WGS sequence"/>
</dbReference>
<dbReference type="AlphaFoldDB" id="A0A3D8QIC1"/>
<dbReference type="OrthoDB" id="275715at2759"/>
<feature type="compositionally biased region" description="Acidic residues" evidence="1">
    <location>
        <begin position="288"/>
        <end position="306"/>
    </location>
</feature>
<accession>A0A3D8QIC1</accession>
<feature type="compositionally biased region" description="Acidic residues" evidence="1">
    <location>
        <begin position="94"/>
        <end position="103"/>
    </location>
</feature>
<organism evidence="2 3">
    <name type="scientific">Coleophoma crateriformis</name>
    <dbReference type="NCBI Taxonomy" id="565419"/>
    <lineage>
        <taxon>Eukaryota</taxon>
        <taxon>Fungi</taxon>
        <taxon>Dikarya</taxon>
        <taxon>Ascomycota</taxon>
        <taxon>Pezizomycotina</taxon>
        <taxon>Leotiomycetes</taxon>
        <taxon>Helotiales</taxon>
        <taxon>Dermateaceae</taxon>
        <taxon>Coleophoma</taxon>
    </lineage>
</organism>
<evidence type="ECO:0000313" key="2">
    <source>
        <dbReference type="EMBL" id="RDW61529.1"/>
    </source>
</evidence>
<evidence type="ECO:0008006" key="4">
    <source>
        <dbReference type="Google" id="ProtNLM"/>
    </source>
</evidence>
<feature type="compositionally biased region" description="Polar residues" evidence="1">
    <location>
        <begin position="524"/>
        <end position="536"/>
    </location>
</feature>
<reference evidence="2 3" key="1">
    <citation type="journal article" date="2018" name="IMA Fungus">
        <title>IMA Genome-F 9: Draft genome sequence of Annulohypoxylon stygium, Aspergillus mulundensis, Berkeleyomyces basicola (syn. Thielaviopsis basicola), Ceratocystis smalleyi, two Cercospora beticola strains, Coleophoma cylindrospora, Fusarium fracticaudum, Phialophora cf. hyalina, and Morchella septimelata.</title>
        <authorList>
            <person name="Wingfield B.D."/>
            <person name="Bills G.F."/>
            <person name="Dong Y."/>
            <person name="Huang W."/>
            <person name="Nel W.J."/>
            <person name="Swalarsk-Parry B.S."/>
            <person name="Vaghefi N."/>
            <person name="Wilken P.M."/>
            <person name="An Z."/>
            <person name="de Beer Z.W."/>
            <person name="De Vos L."/>
            <person name="Chen L."/>
            <person name="Duong T.A."/>
            <person name="Gao Y."/>
            <person name="Hammerbacher A."/>
            <person name="Kikkert J.R."/>
            <person name="Li Y."/>
            <person name="Li H."/>
            <person name="Li K."/>
            <person name="Li Q."/>
            <person name="Liu X."/>
            <person name="Ma X."/>
            <person name="Naidoo K."/>
            <person name="Pethybridge S.J."/>
            <person name="Sun J."/>
            <person name="Steenkamp E.T."/>
            <person name="van der Nest M.A."/>
            <person name="van Wyk S."/>
            <person name="Wingfield M.J."/>
            <person name="Xiong C."/>
            <person name="Yue Q."/>
            <person name="Zhang X."/>
        </authorList>
    </citation>
    <scope>NUCLEOTIDE SEQUENCE [LARGE SCALE GENOMIC DNA]</scope>
    <source>
        <strain evidence="2 3">BP5796</strain>
    </source>
</reference>
<feature type="region of interest" description="Disordered" evidence="1">
    <location>
        <begin position="85"/>
        <end position="118"/>
    </location>
</feature>
<feature type="compositionally biased region" description="Basic and acidic residues" evidence="1">
    <location>
        <begin position="104"/>
        <end position="118"/>
    </location>
</feature>
<feature type="region of interest" description="Disordered" evidence="1">
    <location>
        <begin position="452"/>
        <end position="591"/>
    </location>
</feature>
<feature type="compositionally biased region" description="Polar residues" evidence="1">
    <location>
        <begin position="312"/>
        <end position="322"/>
    </location>
</feature>
<gene>
    <name evidence="2" type="ORF">BP5796_11421</name>
</gene>
<feature type="compositionally biased region" description="Basic and acidic residues" evidence="1">
    <location>
        <begin position="541"/>
        <end position="553"/>
    </location>
</feature>
<protein>
    <recommendedName>
        <fullName evidence="4">Lyr family protein</fullName>
    </recommendedName>
</protein>
<name>A0A3D8QIC1_9HELO</name>
<feature type="compositionally biased region" description="Basic residues" evidence="1">
    <location>
        <begin position="211"/>
        <end position="231"/>
    </location>
</feature>
<evidence type="ECO:0000256" key="1">
    <source>
        <dbReference type="SAM" id="MobiDB-lite"/>
    </source>
</evidence>
<keyword evidence="3" id="KW-1185">Reference proteome</keyword>